<proteinExistence type="predicted"/>
<dbReference type="RefSeq" id="WP_014956141.1">
    <property type="nucleotide sequence ID" value="NC_018645.1"/>
</dbReference>
<dbReference type="Pfam" id="PF01609">
    <property type="entry name" value="DDE_Tnp_1"/>
    <property type="match status" value="1"/>
</dbReference>
<keyword evidence="1" id="KW-0472">Membrane</keyword>
<evidence type="ECO:0000259" key="3">
    <source>
        <dbReference type="Pfam" id="PF14104"/>
    </source>
</evidence>
<dbReference type="OrthoDB" id="9121874at2"/>
<protein>
    <submittedName>
        <fullName evidence="4">Putative transposase</fullName>
    </submittedName>
</protein>
<dbReference type="InterPro" id="IPR025457">
    <property type="entry name" value="DUF4277"/>
</dbReference>
<organism evidence="4 5">
    <name type="scientific">Desulfobacula toluolica (strain DSM 7467 / Tol2)</name>
    <dbReference type="NCBI Taxonomy" id="651182"/>
    <lineage>
        <taxon>Bacteria</taxon>
        <taxon>Pseudomonadati</taxon>
        <taxon>Thermodesulfobacteriota</taxon>
        <taxon>Desulfobacteria</taxon>
        <taxon>Desulfobacterales</taxon>
        <taxon>Desulfobacteraceae</taxon>
        <taxon>Desulfobacula</taxon>
    </lineage>
</organism>
<dbReference type="AlphaFoldDB" id="K0ND15"/>
<dbReference type="GO" id="GO:0004803">
    <property type="term" value="F:transposase activity"/>
    <property type="evidence" value="ECO:0007669"/>
    <property type="project" value="InterPro"/>
</dbReference>
<dbReference type="InterPro" id="IPR047654">
    <property type="entry name" value="IS1634_transpos"/>
</dbReference>
<dbReference type="InterPro" id="IPR002559">
    <property type="entry name" value="Transposase_11"/>
</dbReference>
<dbReference type="HOGENOM" id="CLU_034349_3_1_7"/>
<dbReference type="GO" id="GO:0006313">
    <property type="term" value="P:DNA transposition"/>
    <property type="evidence" value="ECO:0007669"/>
    <property type="project" value="InterPro"/>
</dbReference>
<dbReference type="Proteomes" id="UP000007347">
    <property type="component" value="Chromosome"/>
</dbReference>
<evidence type="ECO:0000256" key="1">
    <source>
        <dbReference type="SAM" id="Phobius"/>
    </source>
</evidence>
<dbReference type="PANTHER" id="PTHR34614:SF2">
    <property type="entry name" value="TRANSPOSASE IS4-LIKE DOMAIN-CONTAINING PROTEIN"/>
    <property type="match status" value="1"/>
</dbReference>
<dbReference type="NCBIfam" id="NF033559">
    <property type="entry name" value="transpos_IS1634"/>
    <property type="match status" value="1"/>
</dbReference>
<reference evidence="4 5" key="1">
    <citation type="journal article" date="2013" name="Environ. Microbiol.">
        <title>Complete genome, catabolic sub-proteomes and key-metabolites of Desulfobacula toluolica Tol2, a marine, aromatic compound-degrading, sulfate-reducing bacterium.</title>
        <authorList>
            <person name="Wohlbrand L."/>
            <person name="Jacob J.H."/>
            <person name="Kube M."/>
            <person name="Mussmann M."/>
            <person name="Jarling R."/>
            <person name="Beck A."/>
            <person name="Amann R."/>
            <person name="Wilkes H."/>
            <person name="Reinhardt R."/>
            <person name="Rabus R."/>
        </authorList>
    </citation>
    <scope>NUCLEOTIDE SEQUENCE [LARGE SCALE GENOMIC DNA]</scope>
    <source>
        <strain evidence="5">DSM 7467 / Tol2</strain>
    </source>
</reference>
<dbReference type="KEGG" id="dto:TOL2_C06170"/>
<feature type="transmembrane region" description="Helical" evidence="1">
    <location>
        <begin position="436"/>
        <end position="453"/>
    </location>
</feature>
<dbReference type="PANTHER" id="PTHR34614">
    <property type="match status" value="1"/>
</dbReference>
<evidence type="ECO:0000259" key="2">
    <source>
        <dbReference type="Pfam" id="PF01609"/>
    </source>
</evidence>
<dbReference type="Pfam" id="PF14104">
    <property type="entry name" value="DUF4277"/>
    <property type="match status" value="1"/>
</dbReference>
<evidence type="ECO:0000313" key="5">
    <source>
        <dbReference type="Proteomes" id="UP000007347"/>
    </source>
</evidence>
<evidence type="ECO:0000313" key="4">
    <source>
        <dbReference type="EMBL" id="CCK78786.1"/>
    </source>
</evidence>
<gene>
    <name evidence="4" type="ordered locus">TOL2_C06170</name>
</gene>
<keyword evidence="5" id="KW-1185">Reference proteome</keyword>
<name>K0ND15_DESTT</name>
<keyword evidence="1" id="KW-1133">Transmembrane helix</keyword>
<feature type="domain" description="Transposase IS4-like" evidence="2">
    <location>
        <begin position="158"/>
        <end position="445"/>
    </location>
</feature>
<dbReference type="STRING" id="651182.TOL2_C06170"/>
<dbReference type="EMBL" id="FO203503">
    <property type="protein sequence ID" value="CCK78786.1"/>
    <property type="molecule type" value="Genomic_DNA"/>
</dbReference>
<keyword evidence="1" id="KW-0812">Transmembrane</keyword>
<feature type="domain" description="DUF4277" evidence="3">
    <location>
        <begin position="1"/>
        <end position="104"/>
    </location>
</feature>
<accession>K0ND15</accession>
<dbReference type="GO" id="GO:0003677">
    <property type="term" value="F:DNA binding"/>
    <property type="evidence" value="ECO:0007669"/>
    <property type="project" value="InterPro"/>
</dbReference>
<sequence>MDHFGLVAGVIKDLKIIELIDSHFEKNEQENISTGEAIAGMIINGLGFTQLPMTLTPKFFENKPLDILFREGMQASYFNRFKLGRALDDVYLYGIEALFSRIALHVCEKEGVKMDYSHLDTSSFSVTGEYLPDSDENEIRITHGYSKDHRPDLKQAVLELIVTQDGAIPFICQCHDGNASDNTVFKDRVAGFVEQIKKGSQPTCVVMDSKGYTKKNAPYLMQMSFITRVPASFALEGTMIDQALRFKDQWYDINDDYRCQSFELGYLNFDQRWVVIWSQGAFERAVSNLARQTEKEKSRIEKSLKTLQNQEFDSKEEALNAFEKIAETWKFHKVEEVTYEEKIKYAKPGRPTPDTPIKKIEFYIKVNVTENKEYIFEQQQRNACFVLATNIDPKKVNDEGILCNYKKQAGVEKGFRFLKDPLFFTSSFFVTKPSRIAGLLMVMTLFLMVYNIAQRRMRKELEEKQETIPNQIGKAIKNPTLRWVFQILEGINFVKMKVDNEVKCIINGINSLHKKIIRLFGETTCLIYQISPT</sequence>